<dbReference type="SUPFAM" id="SSF52540">
    <property type="entry name" value="P-loop containing nucleoside triphosphate hydrolases"/>
    <property type="match status" value="1"/>
</dbReference>
<gene>
    <name evidence="1" type="ORF">OE88DRAFT_1634323</name>
</gene>
<dbReference type="InterPro" id="IPR027417">
    <property type="entry name" value="P-loop_NTPase"/>
</dbReference>
<dbReference type="CDD" id="cd00882">
    <property type="entry name" value="Ras_like_GTPase"/>
    <property type="match status" value="1"/>
</dbReference>
<dbReference type="AlphaFoldDB" id="A0A5C3MT95"/>
<evidence type="ECO:0000313" key="1">
    <source>
        <dbReference type="EMBL" id="TFK48699.1"/>
    </source>
</evidence>
<organism evidence="1 2">
    <name type="scientific">Heliocybe sulcata</name>
    <dbReference type="NCBI Taxonomy" id="5364"/>
    <lineage>
        <taxon>Eukaryota</taxon>
        <taxon>Fungi</taxon>
        <taxon>Dikarya</taxon>
        <taxon>Basidiomycota</taxon>
        <taxon>Agaricomycotina</taxon>
        <taxon>Agaricomycetes</taxon>
        <taxon>Gloeophyllales</taxon>
        <taxon>Gloeophyllaceae</taxon>
        <taxon>Heliocybe</taxon>
    </lineage>
</organism>
<protein>
    <submittedName>
        <fullName evidence="1">Uncharacterized protein</fullName>
    </submittedName>
</protein>
<name>A0A5C3MT95_9AGAM</name>
<dbReference type="STRING" id="5364.A0A5C3MT95"/>
<reference evidence="1 2" key="1">
    <citation type="journal article" date="2019" name="Nat. Ecol. Evol.">
        <title>Megaphylogeny resolves global patterns of mushroom evolution.</title>
        <authorList>
            <person name="Varga T."/>
            <person name="Krizsan K."/>
            <person name="Foldi C."/>
            <person name="Dima B."/>
            <person name="Sanchez-Garcia M."/>
            <person name="Sanchez-Ramirez S."/>
            <person name="Szollosi G.J."/>
            <person name="Szarkandi J.G."/>
            <person name="Papp V."/>
            <person name="Albert L."/>
            <person name="Andreopoulos W."/>
            <person name="Angelini C."/>
            <person name="Antonin V."/>
            <person name="Barry K.W."/>
            <person name="Bougher N.L."/>
            <person name="Buchanan P."/>
            <person name="Buyck B."/>
            <person name="Bense V."/>
            <person name="Catcheside P."/>
            <person name="Chovatia M."/>
            <person name="Cooper J."/>
            <person name="Damon W."/>
            <person name="Desjardin D."/>
            <person name="Finy P."/>
            <person name="Geml J."/>
            <person name="Haridas S."/>
            <person name="Hughes K."/>
            <person name="Justo A."/>
            <person name="Karasinski D."/>
            <person name="Kautmanova I."/>
            <person name="Kiss B."/>
            <person name="Kocsube S."/>
            <person name="Kotiranta H."/>
            <person name="LaButti K.M."/>
            <person name="Lechner B.E."/>
            <person name="Liimatainen K."/>
            <person name="Lipzen A."/>
            <person name="Lukacs Z."/>
            <person name="Mihaltcheva S."/>
            <person name="Morgado L.N."/>
            <person name="Niskanen T."/>
            <person name="Noordeloos M.E."/>
            <person name="Ohm R.A."/>
            <person name="Ortiz-Santana B."/>
            <person name="Ovrebo C."/>
            <person name="Racz N."/>
            <person name="Riley R."/>
            <person name="Savchenko A."/>
            <person name="Shiryaev A."/>
            <person name="Soop K."/>
            <person name="Spirin V."/>
            <person name="Szebenyi C."/>
            <person name="Tomsovsky M."/>
            <person name="Tulloss R.E."/>
            <person name="Uehling J."/>
            <person name="Grigoriev I.V."/>
            <person name="Vagvolgyi C."/>
            <person name="Papp T."/>
            <person name="Martin F.M."/>
            <person name="Miettinen O."/>
            <person name="Hibbett D.S."/>
            <person name="Nagy L.G."/>
        </authorList>
    </citation>
    <scope>NUCLEOTIDE SEQUENCE [LARGE SCALE GENOMIC DNA]</scope>
    <source>
        <strain evidence="1 2">OMC1185</strain>
    </source>
</reference>
<keyword evidence="2" id="KW-1185">Reference proteome</keyword>
<evidence type="ECO:0000313" key="2">
    <source>
        <dbReference type="Proteomes" id="UP000305948"/>
    </source>
</evidence>
<sequence>MADRTPDGLGLAHSEGNPEFSDSGIGLDSRFVRKTFQKFRILVVGKANSGKTTLLKKFCMSDEEPVVRDMSGRSVSSCVITTTKRGLHDINHEISYPTSPGFVFHDSRGFESGGTAESKILYDFLENRSRRNKLHERIHAVWFCIPAGQARALGAAELEFFKHSAHGIPVIVIFTKWDVQIQHAINFLRHQGKTRQQAKEEAARFAEEYFARQLQDIQDSPNPPKSYVYLRDMDKDGADCAHLATVTAEALDDEVLRTLFVSKQLVSSKLSAEYAMRYGSKISPYFKSFIFIRDIIPYGAGKPRIISSLGYNNIFSSSFSCYYYKASSLSGKRGGLVSLGMV</sequence>
<dbReference type="Gene3D" id="3.40.50.300">
    <property type="entry name" value="P-loop containing nucleotide triphosphate hydrolases"/>
    <property type="match status" value="1"/>
</dbReference>
<proteinExistence type="predicted"/>
<dbReference type="EMBL" id="ML213518">
    <property type="protein sequence ID" value="TFK48699.1"/>
    <property type="molecule type" value="Genomic_DNA"/>
</dbReference>
<dbReference type="Proteomes" id="UP000305948">
    <property type="component" value="Unassembled WGS sequence"/>
</dbReference>
<dbReference type="OrthoDB" id="59699at2759"/>
<accession>A0A5C3MT95</accession>